<dbReference type="PANTHER" id="PTHR42709">
    <property type="entry name" value="ALKALINE PHOSPHATASE LIKE PROTEIN"/>
    <property type="match status" value="1"/>
</dbReference>
<keyword evidence="10" id="KW-1185">Reference proteome</keyword>
<feature type="transmembrane region" description="Helical" evidence="7">
    <location>
        <begin position="39"/>
        <end position="68"/>
    </location>
</feature>
<dbReference type="OrthoDB" id="162303at2"/>
<keyword evidence="5 7" id="KW-1133">Transmembrane helix</keyword>
<evidence type="ECO:0000256" key="7">
    <source>
        <dbReference type="SAM" id="Phobius"/>
    </source>
</evidence>
<dbReference type="KEGG" id="mik:FOE78_06370"/>
<feature type="transmembrane region" description="Helical" evidence="7">
    <location>
        <begin position="142"/>
        <end position="164"/>
    </location>
</feature>
<evidence type="ECO:0000256" key="1">
    <source>
        <dbReference type="ARBA" id="ARBA00004651"/>
    </source>
</evidence>
<keyword evidence="4 7" id="KW-0812">Transmembrane</keyword>
<proteinExistence type="inferred from homology"/>
<dbReference type="InterPro" id="IPR032816">
    <property type="entry name" value="VTT_dom"/>
</dbReference>
<evidence type="ECO:0000256" key="2">
    <source>
        <dbReference type="ARBA" id="ARBA00010792"/>
    </source>
</evidence>
<accession>A0A516PXA2</accession>
<evidence type="ECO:0000256" key="5">
    <source>
        <dbReference type="ARBA" id="ARBA00022989"/>
    </source>
</evidence>
<evidence type="ECO:0000313" key="10">
    <source>
        <dbReference type="Proteomes" id="UP000319263"/>
    </source>
</evidence>
<dbReference type="PANTHER" id="PTHR42709:SF6">
    <property type="entry name" value="UNDECAPRENYL PHOSPHATE TRANSPORTER A"/>
    <property type="match status" value="1"/>
</dbReference>
<evidence type="ECO:0000313" key="9">
    <source>
        <dbReference type="EMBL" id="QDP95581.1"/>
    </source>
</evidence>
<dbReference type="Pfam" id="PF09335">
    <property type="entry name" value="VTT_dom"/>
    <property type="match status" value="1"/>
</dbReference>
<keyword evidence="6 7" id="KW-0472">Membrane</keyword>
<comment type="subcellular location">
    <subcellularLocation>
        <location evidence="1">Cell membrane</location>
        <topology evidence="1">Multi-pass membrane protein</topology>
    </subcellularLocation>
</comment>
<evidence type="ECO:0000259" key="8">
    <source>
        <dbReference type="Pfam" id="PF09335"/>
    </source>
</evidence>
<feature type="transmembrane region" description="Helical" evidence="7">
    <location>
        <begin position="7"/>
        <end position="27"/>
    </location>
</feature>
<name>A0A516PXA2_9ACTN</name>
<feature type="domain" description="VTT" evidence="8">
    <location>
        <begin position="34"/>
        <end position="158"/>
    </location>
</feature>
<evidence type="ECO:0000256" key="4">
    <source>
        <dbReference type="ARBA" id="ARBA00022692"/>
    </source>
</evidence>
<dbReference type="RefSeq" id="WP_143985549.1">
    <property type="nucleotide sequence ID" value="NZ_CP041692.1"/>
</dbReference>
<reference evidence="9 10" key="1">
    <citation type="submission" date="2019-07" db="EMBL/GenBank/DDBJ databases">
        <title>Microlunatus dokdonensis sp. nov. isolated from the rhizospheric soil of the wild plant Elymus tsukushiensis.</title>
        <authorList>
            <person name="Ghim S.-Y."/>
            <person name="Hwang Y.-J."/>
            <person name="Son J.-S."/>
            <person name="Shin J.-H."/>
        </authorList>
    </citation>
    <scope>NUCLEOTIDE SEQUENCE [LARGE SCALE GENOMIC DNA]</scope>
    <source>
        <strain evidence="9 10">KUDC0627</strain>
    </source>
</reference>
<feature type="transmembrane region" description="Helical" evidence="7">
    <location>
        <begin position="170"/>
        <end position="194"/>
    </location>
</feature>
<dbReference type="GO" id="GO:0005886">
    <property type="term" value="C:plasma membrane"/>
    <property type="evidence" value="ECO:0007669"/>
    <property type="project" value="UniProtKB-SubCell"/>
</dbReference>
<dbReference type="AlphaFoldDB" id="A0A516PXA2"/>
<evidence type="ECO:0000256" key="3">
    <source>
        <dbReference type="ARBA" id="ARBA00022475"/>
    </source>
</evidence>
<keyword evidence="3" id="KW-1003">Cell membrane</keyword>
<gene>
    <name evidence="9" type="ORF">FOE78_06370</name>
</gene>
<dbReference type="InterPro" id="IPR051311">
    <property type="entry name" value="DedA_domain"/>
</dbReference>
<sequence length="222" mass="23523">MDALSQFVLAAAGTPWALLAMFCLIIIDGIFPLVPSESIVIGLAAIGVGTGHPSLLLLGFVAAVAAFIGDNLAYEIGRAVGLRRFRWMRHPRFVKVTDWAAAALQRRVSSAVLAGRFVPGGRVAISLVAGATKIPRTVYRPLTAASSSLWAVYSLVIGTIGGAWVSQHPILGALLAVALGIAIGFVIDKIITLVRRRRDARRARTVVVDRAPGHFAERAPVS</sequence>
<organism evidence="9 10">
    <name type="scientific">Microlunatus elymi</name>
    <dbReference type="NCBI Taxonomy" id="2596828"/>
    <lineage>
        <taxon>Bacteria</taxon>
        <taxon>Bacillati</taxon>
        <taxon>Actinomycetota</taxon>
        <taxon>Actinomycetes</taxon>
        <taxon>Propionibacteriales</taxon>
        <taxon>Propionibacteriaceae</taxon>
        <taxon>Microlunatus</taxon>
    </lineage>
</organism>
<protein>
    <submittedName>
        <fullName evidence="9">DedA family protein</fullName>
    </submittedName>
</protein>
<evidence type="ECO:0000256" key="6">
    <source>
        <dbReference type="ARBA" id="ARBA00023136"/>
    </source>
</evidence>
<comment type="similarity">
    <text evidence="2">Belongs to the DedA family.</text>
</comment>
<dbReference type="Proteomes" id="UP000319263">
    <property type="component" value="Chromosome"/>
</dbReference>
<dbReference type="EMBL" id="CP041692">
    <property type="protein sequence ID" value="QDP95581.1"/>
    <property type="molecule type" value="Genomic_DNA"/>
</dbReference>